<proteinExistence type="predicted"/>
<reference evidence="1 2" key="1">
    <citation type="submission" date="2019-03" db="EMBL/GenBank/DDBJ databases">
        <title>First draft genome of Liparis tanakae, snailfish: a comprehensive survey of snailfish specific genes.</title>
        <authorList>
            <person name="Kim W."/>
            <person name="Song I."/>
            <person name="Jeong J.-H."/>
            <person name="Kim D."/>
            <person name="Kim S."/>
            <person name="Ryu S."/>
            <person name="Song J.Y."/>
            <person name="Lee S.K."/>
        </authorList>
    </citation>
    <scope>NUCLEOTIDE SEQUENCE [LARGE SCALE GENOMIC DNA]</scope>
    <source>
        <tissue evidence="1">Muscle</tissue>
    </source>
</reference>
<comment type="caution">
    <text evidence="1">The sequence shown here is derived from an EMBL/GenBank/DDBJ whole genome shotgun (WGS) entry which is preliminary data.</text>
</comment>
<keyword evidence="2" id="KW-1185">Reference proteome</keyword>
<dbReference type="EMBL" id="SRLO01000401">
    <property type="protein sequence ID" value="TNN57587.1"/>
    <property type="molecule type" value="Genomic_DNA"/>
</dbReference>
<organism evidence="1 2">
    <name type="scientific">Liparis tanakae</name>
    <name type="common">Tanaka's snailfish</name>
    <dbReference type="NCBI Taxonomy" id="230148"/>
    <lineage>
        <taxon>Eukaryota</taxon>
        <taxon>Metazoa</taxon>
        <taxon>Chordata</taxon>
        <taxon>Craniata</taxon>
        <taxon>Vertebrata</taxon>
        <taxon>Euteleostomi</taxon>
        <taxon>Actinopterygii</taxon>
        <taxon>Neopterygii</taxon>
        <taxon>Teleostei</taxon>
        <taxon>Neoteleostei</taxon>
        <taxon>Acanthomorphata</taxon>
        <taxon>Eupercaria</taxon>
        <taxon>Perciformes</taxon>
        <taxon>Cottioidei</taxon>
        <taxon>Cottales</taxon>
        <taxon>Liparidae</taxon>
        <taxon>Liparis</taxon>
    </lineage>
</organism>
<gene>
    <name evidence="1" type="ORF">EYF80_032189</name>
</gene>
<name>A0A4Z2GVC5_9TELE</name>
<dbReference type="AlphaFoldDB" id="A0A4Z2GVC5"/>
<dbReference type="Proteomes" id="UP000314294">
    <property type="component" value="Unassembled WGS sequence"/>
</dbReference>
<evidence type="ECO:0000313" key="1">
    <source>
        <dbReference type="EMBL" id="TNN57587.1"/>
    </source>
</evidence>
<sequence length="83" mass="9398">MVAISFSDSADFSRGLILKYIFIHGQFLTLMKARTFHWITNPNAFQHTVTAQLVHDERILHRPRNLALVGNEAAYKVGALTTD</sequence>
<dbReference type="OrthoDB" id="8980844at2759"/>
<accession>A0A4Z2GVC5</accession>
<evidence type="ECO:0000313" key="2">
    <source>
        <dbReference type="Proteomes" id="UP000314294"/>
    </source>
</evidence>
<protein>
    <submittedName>
        <fullName evidence="1">Uncharacterized protein</fullName>
    </submittedName>
</protein>